<evidence type="ECO:0000256" key="3">
    <source>
        <dbReference type="ARBA" id="ARBA00022679"/>
    </source>
</evidence>
<accession>A0AAD0UNJ1</accession>
<comment type="subcellular location">
    <subcellularLocation>
        <location evidence="1">Cell membrane</location>
        <topology evidence="1">Multi-pass membrane protein</topology>
    </subcellularLocation>
</comment>
<gene>
    <name evidence="9" type="ORF">EFP84_03850</name>
</gene>
<keyword evidence="6 8" id="KW-0472">Membrane</keyword>
<feature type="transmembrane region" description="Helical" evidence="8">
    <location>
        <begin position="449"/>
        <end position="469"/>
    </location>
</feature>
<feature type="transmembrane region" description="Helical" evidence="8">
    <location>
        <begin position="361"/>
        <end position="381"/>
    </location>
</feature>
<evidence type="ECO:0000313" key="10">
    <source>
        <dbReference type="Proteomes" id="UP000276407"/>
    </source>
</evidence>
<dbReference type="KEGG" id="lkm:EFP84_03850"/>
<feature type="transmembrane region" description="Helical" evidence="8">
    <location>
        <begin position="508"/>
        <end position="526"/>
    </location>
</feature>
<organism evidence="9 10">
    <name type="scientific">Leptospira kmetyi</name>
    <dbReference type="NCBI Taxonomy" id="408139"/>
    <lineage>
        <taxon>Bacteria</taxon>
        <taxon>Pseudomonadati</taxon>
        <taxon>Spirochaetota</taxon>
        <taxon>Spirochaetia</taxon>
        <taxon>Leptospirales</taxon>
        <taxon>Leptospiraceae</taxon>
        <taxon>Leptospira</taxon>
    </lineage>
</organism>
<dbReference type="AlphaFoldDB" id="A0AAD0UNJ1"/>
<feature type="transmembrane region" description="Helical" evidence="8">
    <location>
        <begin position="133"/>
        <end position="155"/>
    </location>
</feature>
<feature type="transmembrane region" description="Helical" evidence="8">
    <location>
        <begin position="203"/>
        <end position="221"/>
    </location>
</feature>
<evidence type="ECO:0000256" key="1">
    <source>
        <dbReference type="ARBA" id="ARBA00004651"/>
    </source>
</evidence>
<keyword evidence="3" id="KW-0808">Transferase</keyword>
<keyword evidence="4 8" id="KW-0812">Transmembrane</keyword>
<feature type="transmembrane region" description="Helical" evidence="8">
    <location>
        <begin position="547"/>
        <end position="563"/>
    </location>
</feature>
<dbReference type="Pfam" id="PF09594">
    <property type="entry name" value="GT87"/>
    <property type="match status" value="1"/>
</dbReference>
<feature type="transmembrane region" description="Helical" evidence="8">
    <location>
        <begin position="281"/>
        <end position="302"/>
    </location>
</feature>
<name>A0AAD0UNJ1_9LEPT</name>
<feature type="transmembrane region" description="Helical" evidence="8">
    <location>
        <begin position="323"/>
        <end position="349"/>
    </location>
</feature>
<dbReference type="EMBL" id="CP033614">
    <property type="protein sequence ID" value="AYV54735.1"/>
    <property type="molecule type" value="Genomic_DNA"/>
</dbReference>
<protein>
    <submittedName>
        <fullName evidence="9">DUF2029 domain-containing protein</fullName>
    </submittedName>
</protein>
<comment type="similarity">
    <text evidence="7">Belongs to the glycosyltransferase 87 family.</text>
</comment>
<sequence>MIHKNLKTERSVSGRVADIDDEKTSVLQNAKGFFPNSIEFKMHSFVRIVRIVLKACADLGRKTEKEFVPHFDHGIRGRGQNEIHRFRFQGKGFPRISAFHFMNRSLHDLYNRIRQSSFSVHSKRSWKRKPFRFRFDTIAGFGSWILYIVLFLYWGKTSGKTDLILFLGVYVLLFAISFYPLWKGARREGEASRLERRSKNPEIWFWGFLFRITCIFVFPVWEDDWARFLWDGFVTLETGTPYGKPPSLFFLESNLPAWSAEILSRINHPDVPTIYGPVLEVLFAVSAFCFPGSLFGLKIFYLGVETGFWFFLQKHIPKKEFRILYWCPLLVIETFAQAHPDFLGLLLMAGASVLHSQKKNLGSGILLGLACGVKTFGWILFPFFLTDKTRIRFLFGFVSAFALPYLFFWSRGGVGGDGLLAFLQGWEFNASFYSLFKIPFAVFFSEPSLWAGVLCLGLWGIFGIMNILSHKNGNTKAISNCFLWFFLFSPVVNSWYLLWALFHWVRYPILPGIIFLGAVPLSYISGRTLFAEGPQLQLYENPISVRILEYSLVFLGIVVQIIWQKAQNNKQ</sequence>
<proteinExistence type="inferred from homology"/>
<dbReference type="GO" id="GO:0005886">
    <property type="term" value="C:plasma membrane"/>
    <property type="evidence" value="ECO:0007669"/>
    <property type="project" value="UniProtKB-SubCell"/>
</dbReference>
<evidence type="ECO:0000256" key="6">
    <source>
        <dbReference type="ARBA" id="ARBA00023136"/>
    </source>
</evidence>
<evidence type="ECO:0000256" key="8">
    <source>
        <dbReference type="SAM" id="Phobius"/>
    </source>
</evidence>
<evidence type="ECO:0000256" key="2">
    <source>
        <dbReference type="ARBA" id="ARBA00022475"/>
    </source>
</evidence>
<dbReference type="Proteomes" id="UP000276407">
    <property type="component" value="Chromosome 1"/>
</dbReference>
<evidence type="ECO:0000256" key="5">
    <source>
        <dbReference type="ARBA" id="ARBA00022989"/>
    </source>
</evidence>
<feature type="transmembrane region" description="Helical" evidence="8">
    <location>
        <begin position="481"/>
        <end position="502"/>
    </location>
</feature>
<keyword evidence="2" id="KW-1003">Cell membrane</keyword>
<keyword evidence="5 8" id="KW-1133">Transmembrane helix</keyword>
<evidence type="ECO:0000256" key="4">
    <source>
        <dbReference type="ARBA" id="ARBA00022692"/>
    </source>
</evidence>
<feature type="transmembrane region" description="Helical" evidence="8">
    <location>
        <begin position="161"/>
        <end position="182"/>
    </location>
</feature>
<dbReference type="GO" id="GO:0016758">
    <property type="term" value="F:hexosyltransferase activity"/>
    <property type="evidence" value="ECO:0007669"/>
    <property type="project" value="InterPro"/>
</dbReference>
<feature type="transmembrane region" description="Helical" evidence="8">
    <location>
        <begin position="393"/>
        <end position="410"/>
    </location>
</feature>
<reference evidence="9 10" key="1">
    <citation type="submission" date="2018-11" db="EMBL/GenBank/DDBJ databases">
        <title>Complete genome sequence of Leptospira kmetyi isolate LS 001/16 from soil sample associated with a leptospirosis patient in Kelantan.</title>
        <authorList>
            <person name="Muhammad Yusoff F."/>
            <person name="Muhammad Yusoff S."/>
            <person name="Ahmad M.N."/>
            <person name="Yusof N.Y."/>
            <person name="Aziah I."/>
        </authorList>
    </citation>
    <scope>NUCLEOTIDE SEQUENCE [LARGE SCALE GENOMIC DNA]</scope>
    <source>
        <strain evidence="9 10">LS 001/16</strain>
    </source>
</reference>
<evidence type="ECO:0000256" key="7">
    <source>
        <dbReference type="ARBA" id="ARBA00024033"/>
    </source>
</evidence>
<evidence type="ECO:0000313" key="9">
    <source>
        <dbReference type="EMBL" id="AYV54735.1"/>
    </source>
</evidence>
<dbReference type="InterPro" id="IPR018584">
    <property type="entry name" value="GT87"/>
</dbReference>